<organism evidence="2 3">
    <name type="scientific">Enterococcus ureasiticus</name>
    <dbReference type="NCBI Taxonomy" id="903984"/>
    <lineage>
        <taxon>Bacteria</taxon>
        <taxon>Bacillati</taxon>
        <taxon>Bacillota</taxon>
        <taxon>Bacilli</taxon>
        <taxon>Lactobacillales</taxon>
        <taxon>Enterococcaceae</taxon>
        <taxon>Enterococcus</taxon>
    </lineage>
</organism>
<evidence type="ECO:0000256" key="1">
    <source>
        <dbReference type="SAM" id="Phobius"/>
    </source>
</evidence>
<accession>A0A1E5GC93</accession>
<comment type="caution">
    <text evidence="2">The sequence shown here is derived from an EMBL/GenBank/DDBJ whole genome shotgun (WGS) entry which is preliminary data.</text>
</comment>
<evidence type="ECO:0000313" key="3">
    <source>
        <dbReference type="Proteomes" id="UP000094068"/>
    </source>
</evidence>
<sequence>MQRKSRASIEKKIILSIHNNKNEVGEAISNSVTFSCLLNLTELDKFILIVVFILFRIKPVIITIRFTLPVIVVIIIV</sequence>
<gene>
    <name evidence="2" type="ORF">BCR21_13420</name>
</gene>
<dbReference type="Proteomes" id="UP000094068">
    <property type="component" value="Unassembled WGS sequence"/>
</dbReference>
<keyword evidence="1" id="KW-1133">Transmembrane helix</keyword>
<proteinExistence type="predicted"/>
<protein>
    <submittedName>
        <fullName evidence="2">Uncharacterized protein</fullName>
    </submittedName>
</protein>
<keyword evidence="3" id="KW-1185">Reference proteome</keyword>
<dbReference type="EMBL" id="MIJZ01000015">
    <property type="protein sequence ID" value="OEG10343.1"/>
    <property type="molecule type" value="Genomic_DNA"/>
</dbReference>
<feature type="transmembrane region" description="Helical" evidence="1">
    <location>
        <begin position="46"/>
        <end position="76"/>
    </location>
</feature>
<reference evidence="3" key="1">
    <citation type="submission" date="2016-09" db="EMBL/GenBank/DDBJ databases">
        <authorList>
            <person name="Gulvik C.A."/>
        </authorList>
    </citation>
    <scope>NUCLEOTIDE SEQUENCE [LARGE SCALE GENOMIC DNA]</scope>
    <source>
        <strain evidence="3">DSM 23328</strain>
    </source>
</reference>
<evidence type="ECO:0000313" key="2">
    <source>
        <dbReference type="EMBL" id="OEG10343.1"/>
    </source>
</evidence>
<dbReference type="STRING" id="903984.BCR21_13420"/>
<keyword evidence="1" id="KW-0472">Membrane</keyword>
<keyword evidence="1" id="KW-0812">Transmembrane</keyword>
<dbReference type="AlphaFoldDB" id="A0A1E5GC93"/>
<name>A0A1E5GC93_9ENTE</name>